<comment type="caution">
    <text evidence="1">The sequence shown here is derived from an EMBL/GenBank/DDBJ whole genome shotgun (WGS) entry which is preliminary data.</text>
</comment>
<name>A0A267EUN4_9PLAT</name>
<organism evidence="1 2">
    <name type="scientific">Macrostomum lignano</name>
    <dbReference type="NCBI Taxonomy" id="282301"/>
    <lineage>
        <taxon>Eukaryota</taxon>
        <taxon>Metazoa</taxon>
        <taxon>Spiralia</taxon>
        <taxon>Lophotrochozoa</taxon>
        <taxon>Platyhelminthes</taxon>
        <taxon>Rhabditophora</taxon>
        <taxon>Macrostomorpha</taxon>
        <taxon>Macrostomida</taxon>
        <taxon>Macrostomidae</taxon>
        <taxon>Macrostomum</taxon>
    </lineage>
</organism>
<evidence type="ECO:0000313" key="1">
    <source>
        <dbReference type="EMBL" id="PAA64529.1"/>
    </source>
</evidence>
<dbReference type="Proteomes" id="UP000215902">
    <property type="component" value="Unassembled WGS sequence"/>
</dbReference>
<dbReference type="AlphaFoldDB" id="A0A267EUN4"/>
<accession>A0A267EUN4</accession>
<dbReference type="EMBL" id="NIVC01001743">
    <property type="protein sequence ID" value="PAA64529.1"/>
    <property type="molecule type" value="Genomic_DNA"/>
</dbReference>
<protein>
    <submittedName>
        <fullName evidence="1">Uncharacterized protein</fullName>
    </submittedName>
</protein>
<proteinExistence type="predicted"/>
<gene>
    <name evidence="1" type="ORF">BOX15_Mlig013407g1</name>
</gene>
<reference evidence="1 2" key="1">
    <citation type="submission" date="2017-06" db="EMBL/GenBank/DDBJ databases">
        <title>A platform for efficient transgenesis in Macrostomum lignano, a flatworm model organism for stem cell research.</title>
        <authorList>
            <person name="Berezikov E."/>
        </authorList>
    </citation>
    <scope>NUCLEOTIDE SEQUENCE [LARGE SCALE GENOMIC DNA]</scope>
    <source>
        <strain evidence="1">DV1</strain>
        <tissue evidence="1">Whole organism</tissue>
    </source>
</reference>
<keyword evidence="2" id="KW-1185">Reference proteome</keyword>
<sequence>MEHQVQADEVFRQVVNSRQSQTTSYLRRACRRETDPQALFGTMGDNEFRRAKREQLARMQAAACGDYAYPGAGFLNARPAQRSTFSVHPEWVSEKYARLNTQQDGRL</sequence>
<evidence type="ECO:0000313" key="2">
    <source>
        <dbReference type="Proteomes" id="UP000215902"/>
    </source>
</evidence>